<evidence type="ECO:0000313" key="4">
    <source>
        <dbReference type="Proteomes" id="UP001596160"/>
    </source>
</evidence>
<dbReference type="EMBL" id="JBHSKP010000001">
    <property type="protein sequence ID" value="MFC5150226.1"/>
    <property type="molecule type" value="Genomic_DNA"/>
</dbReference>
<evidence type="ECO:0000313" key="3">
    <source>
        <dbReference type="EMBL" id="MFC5150226.1"/>
    </source>
</evidence>
<name>A0ABW0AB30_9ACTN</name>
<feature type="compositionally biased region" description="Pro residues" evidence="1">
    <location>
        <begin position="225"/>
        <end position="240"/>
    </location>
</feature>
<dbReference type="InterPro" id="IPR001932">
    <property type="entry name" value="PPM-type_phosphatase-like_dom"/>
</dbReference>
<comment type="caution">
    <text evidence="3">The sequence shown here is derived from an EMBL/GenBank/DDBJ whole genome shotgun (WGS) entry which is preliminary data.</text>
</comment>
<evidence type="ECO:0000259" key="2">
    <source>
        <dbReference type="Pfam" id="PF07228"/>
    </source>
</evidence>
<gene>
    <name evidence="3" type="ORF">ACFPRH_00595</name>
</gene>
<dbReference type="InterPro" id="IPR036457">
    <property type="entry name" value="PPM-type-like_dom_sf"/>
</dbReference>
<dbReference type="RefSeq" id="WP_344472600.1">
    <property type="nucleotide sequence ID" value="NZ_BAAASB010000002.1"/>
</dbReference>
<reference evidence="4" key="1">
    <citation type="journal article" date="2019" name="Int. J. Syst. Evol. Microbiol.">
        <title>The Global Catalogue of Microorganisms (GCM) 10K type strain sequencing project: providing services to taxonomists for standard genome sequencing and annotation.</title>
        <authorList>
            <consortium name="The Broad Institute Genomics Platform"/>
            <consortium name="The Broad Institute Genome Sequencing Center for Infectious Disease"/>
            <person name="Wu L."/>
            <person name="Ma J."/>
        </authorList>
    </citation>
    <scope>NUCLEOTIDE SEQUENCE [LARGE SCALE GENOMIC DNA]</scope>
    <source>
        <strain evidence="4">PCU 266</strain>
    </source>
</reference>
<feature type="region of interest" description="Disordered" evidence="1">
    <location>
        <begin position="215"/>
        <end position="240"/>
    </location>
</feature>
<dbReference type="Proteomes" id="UP001596160">
    <property type="component" value="Unassembled WGS sequence"/>
</dbReference>
<organism evidence="3 4">
    <name type="scientific">Streptomyces amakusaensis</name>
    <dbReference type="NCBI Taxonomy" id="67271"/>
    <lineage>
        <taxon>Bacteria</taxon>
        <taxon>Bacillati</taxon>
        <taxon>Actinomycetota</taxon>
        <taxon>Actinomycetes</taxon>
        <taxon>Kitasatosporales</taxon>
        <taxon>Streptomycetaceae</taxon>
        <taxon>Streptomyces</taxon>
    </lineage>
</organism>
<accession>A0ABW0AB30</accession>
<feature type="domain" description="PPM-type phosphatase" evidence="2">
    <location>
        <begin position="128"/>
        <end position="213"/>
    </location>
</feature>
<dbReference type="Pfam" id="PF07228">
    <property type="entry name" value="SpoIIE"/>
    <property type="match status" value="1"/>
</dbReference>
<proteinExistence type="predicted"/>
<sequence length="240" mass="23453">MNNPAIVVATATRQGTGENNADAASVFTASDGTVAAALIDIAGHHPGAPVLADRLAWRAAAIGAGYGATAAVLDAAALVADPGDGLGAGPLPDGAIVVTVLRPGRPPRICAAGDSVAYGWDGRRLTARTVPQGVGDDLRVGLGTAVATTVAAATAPAGEMLLLVSDGADPGRGTLEALAREHAADPQALADAIVAAAAADGAGCRDDATAIVVGPEPPAREFRRLPPPASAPRPGAPTRG</sequence>
<dbReference type="SUPFAM" id="SSF81606">
    <property type="entry name" value="PP2C-like"/>
    <property type="match status" value="1"/>
</dbReference>
<evidence type="ECO:0000256" key="1">
    <source>
        <dbReference type="SAM" id="MobiDB-lite"/>
    </source>
</evidence>
<dbReference type="Gene3D" id="3.60.40.10">
    <property type="entry name" value="PPM-type phosphatase domain"/>
    <property type="match status" value="1"/>
</dbReference>
<protein>
    <submittedName>
        <fullName evidence="3">SpoIIE family protein phosphatase</fullName>
    </submittedName>
</protein>
<keyword evidence="4" id="KW-1185">Reference proteome</keyword>